<name>A0A9D3XJK3_9SAUR</name>
<dbReference type="EMBL" id="JAHDVG010000466">
    <property type="protein sequence ID" value="KAH1182664.1"/>
    <property type="molecule type" value="Genomic_DNA"/>
</dbReference>
<dbReference type="AlphaFoldDB" id="A0A9D3XJK3"/>
<keyword evidence="2" id="KW-1185">Reference proteome</keyword>
<protein>
    <submittedName>
        <fullName evidence="1">Uncharacterized protein</fullName>
    </submittedName>
</protein>
<proteinExistence type="predicted"/>
<accession>A0A9D3XJK3</accession>
<gene>
    <name evidence="1" type="ORF">KIL84_004156</name>
</gene>
<feature type="non-terminal residue" evidence="1">
    <location>
        <position position="1"/>
    </location>
</feature>
<reference evidence="1" key="1">
    <citation type="submission" date="2021-09" db="EMBL/GenBank/DDBJ databases">
        <title>The genome of Mauremys mutica provides insights into the evolution of semi-aquatic lifestyle.</title>
        <authorList>
            <person name="Gong S."/>
            <person name="Gao Y."/>
        </authorList>
    </citation>
    <scope>NUCLEOTIDE SEQUENCE</scope>
    <source>
        <strain evidence="1">MM-2020</strain>
        <tissue evidence="1">Muscle</tissue>
    </source>
</reference>
<organism evidence="1 2">
    <name type="scientific">Mauremys mutica</name>
    <name type="common">yellowpond turtle</name>
    <dbReference type="NCBI Taxonomy" id="74926"/>
    <lineage>
        <taxon>Eukaryota</taxon>
        <taxon>Metazoa</taxon>
        <taxon>Chordata</taxon>
        <taxon>Craniata</taxon>
        <taxon>Vertebrata</taxon>
        <taxon>Euteleostomi</taxon>
        <taxon>Archelosauria</taxon>
        <taxon>Testudinata</taxon>
        <taxon>Testudines</taxon>
        <taxon>Cryptodira</taxon>
        <taxon>Durocryptodira</taxon>
        <taxon>Testudinoidea</taxon>
        <taxon>Geoemydidae</taxon>
        <taxon>Geoemydinae</taxon>
        <taxon>Mauremys</taxon>
    </lineage>
</organism>
<feature type="non-terminal residue" evidence="1">
    <location>
        <position position="133"/>
    </location>
</feature>
<dbReference type="Proteomes" id="UP000827986">
    <property type="component" value="Unassembled WGS sequence"/>
</dbReference>
<evidence type="ECO:0000313" key="2">
    <source>
        <dbReference type="Proteomes" id="UP000827986"/>
    </source>
</evidence>
<sequence length="133" mass="14300">WTFIGLIIKHKGATSHGVFPCEVLLTSHSVTFVKVSCLHSACVCSQVNDAFSCRAVFPQSQSLDGGFLCDPASPGCSHCPGLLLFLEATQRTQPKIRASRTQHPANYIIQNGGVPSDLILTGNQENFICLIGK</sequence>
<evidence type="ECO:0000313" key="1">
    <source>
        <dbReference type="EMBL" id="KAH1182664.1"/>
    </source>
</evidence>
<comment type="caution">
    <text evidence="1">The sequence shown here is derived from an EMBL/GenBank/DDBJ whole genome shotgun (WGS) entry which is preliminary data.</text>
</comment>